<sequence>MFSKNNRKMYQKISEKRILKYSIKKLSVGVASVLVGTGIILGTGMLSEAQSVTSRLVDYAASGNTFEENPGYSKNYNFSDLQFKPDKVESNTLSGNTINFEMYGKHNIAASTDNWEIRLQLDERLAKYVKDIQVDPKSGLGSNRRTLVRTNDSLGRARNIWKVNYIRASNGLFAGAETTDTQVAPNGVITFEKSLEEIFKEIGEESLKNDKLIYRVYLVSHQDNDKIVPGIESTGYFVLDNDFSNTLDPSPHNNDQFRTGSINSLYEAPNIQTNDGLGSTGDNGSIVIDHKITKMKNFSYNASANGTPWKANFKVDERLVPYISGIQMHKVAADSVTYDISFPYGKKVVDLSIERRKDHPNYGMGTITDNDLTNLIDFANASPRPIVIRYVYQLTKPLDEILEEFKKSENIDGNSLYAEDFIFDAWLTDNDDKLIQNTFGTGYYHLQDIDGDGTTDDKEEENKTSPFVGKPQLNEVYDVDTTIAGSVYLHELAGSGNVVRLIDQQGNIVAEQPIEVKQNNGVSTSDVVKFEFTGVDSSKLNADEELKVQIVSPNYDQPEEGSTIVKESPKPIDKKAVGMNSKPDPKESIKNNKKIPESATYVWKTEPDTSKISDSTIGVVTVTIGDREFDVDVEFSVESTQAVENKATYKSVVTEPETKVQSDEPTFDKPDVPLAQNPFAIGADFDKALGEATIDSATGIVTFTPAKGIGEDSPTEVKIPVSITYEDGSVGTTELLVAVGKEVYPDPGGNIPAGYHKVTFTAGEGTSIESGTTVFAVKDGVSLPEDKLPVLKAKDGYTDAKWPAEAIQPITADDTEFTSTATKLDDIIENPGGNIPAGYHKVTFTVGEGTSIESGTTVFAVKDGVSLPEDKLPVLKAKDGYTDAKWPAEATQPITADDTEFTSTATKLDNKSEADKYEPTVDKEVVEIGGKVDLTDNVTNLPDLPAGTTVTDVTPGGTIDTNTPGNYEGIIEVTYPDGTKDTVKVPVEVTDNRADADKYE</sequence>
<dbReference type="Pfam" id="PF08428">
    <property type="entry name" value="Rib"/>
    <property type="match status" value="2"/>
</dbReference>
<accession>A0ABD4ZYB5</accession>
<feature type="non-terminal residue" evidence="5">
    <location>
        <position position="1000"/>
    </location>
</feature>
<dbReference type="AlphaFoldDB" id="A0ABD4ZYB5"/>
<dbReference type="EMBL" id="JASUBT010000030">
    <property type="protein sequence ID" value="MDL4937658.1"/>
    <property type="molecule type" value="Genomic_DNA"/>
</dbReference>
<comment type="caution">
    <text evidence="5">The sequence shown here is derived from an EMBL/GenBank/DDBJ whole genome shotgun (WGS) entry which is preliminary data.</text>
</comment>
<feature type="domain" description="Long Rib" evidence="4">
    <location>
        <begin position="643"/>
        <end position="739"/>
    </location>
</feature>
<dbReference type="Pfam" id="PF04650">
    <property type="entry name" value="YSIRK_signal"/>
    <property type="match status" value="1"/>
</dbReference>
<dbReference type="InterPro" id="IPR059115">
    <property type="entry name" value="Rib"/>
</dbReference>
<feature type="domain" description="YSIRK Gram-positive signal peptide" evidence="2">
    <location>
        <begin position="17"/>
        <end position="41"/>
    </location>
</feature>
<dbReference type="RefSeq" id="WP_285908149.1">
    <property type="nucleotide sequence ID" value="NZ_JASUBI010000024.1"/>
</dbReference>
<evidence type="ECO:0000313" key="5">
    <source>
        <dbReference type="EMBL" id="MDL4937658.1"/>
    </source>
</evidence>
<protein>
    <submittedName>
        <fullName evidence="5">Rib/alpha-like domain-containing protein</fullName>
    </submittedName>
</protein>
<feature type="domain" description="Rib" evidence="3">
    <location>
        <begin position="913"/>
        <end position="991"/>
    </location>
</feature>
<dbReference type="Pfam" id="PF18957">
    <property type="entry name" value="RibLong"/>
    <property type="match status" value="1"/>
</dbReference>
<keyword evidence="1" id="KW-0732">Signal</keyword>
<evidence type="ECO:0000313" key="6">
    <source>
        <dbReference type="Proteomes" id="UP001241571"/>
    </source>
</evidence>
<dbReference type="InterPro" id="IPR005877">
    <property type="entry name" value="YSIRK_signal_dom"/>
</dbReference>
<evidence type="ECO:0000256" key="1">
    <source>
        <dbReference type="ARBA" id="ARBA00022729"/>
    </source>
</evidence>
<evidence type="ECO:0000259" key="3">
    <source>
        <dbReference type="Pfam" id="PF08428"/>
    </source>
</evidence>
<dbReference type="Proteomes" id="UP001241571">
    <property type="component" value="Unassembled WGS sequence"/>
</dbReference>
<evidence type="ECO:0000259" key="2">
    <source>
        <dbReference type="Pfam" id="PF04650"/>
    </source>
</evidence>
<evidence type="ECO:0000259" key="4">
    <source>
        <dbReference type="Pfam" id="PF18957"/>
    </source>
</evidence>
<organism evidence="5 6">
    <name type="scientific">Enterococcus gallinarum</name>
    <dbReference type="NCBI Taxonomy" id="1353"/>
    <lineage>
        <taxon>Bacteria</taxon>
        <taxon>Bacillati</taxon>
        <taxon>Bacillota</taxon>
        <taxon>Bacilli</taxon>
        <taxon>Lactobacillales</taxon>
        <taxon>Enterococcaceae</taxon>
        <taxon>Enterococcus</taxon>
    </lineage>
</organism>
<gene>
    <name evidence="5" type="ORF">QRX88_18320</name>
</gene>
<proteinExistence type="predicted"/>
<feature type="domain" description="Rib" evidence="3">
    <location>
        <begin position="576"/>
        <end position="637"/>
    </location>
</feature>
<dbReference type="NCBIfam" id="TIGR02331">
    <property type="entry name" value="rib_alpha"/>
    <property type="match status" value="1"/>
</dbReference>
<name>A0ABD4ZYB5_ENTGA</name>
<reference evidence="5 6" key="1">
    <citation type="submission" date="2023-06" db="EMBL/GenBank/DDBJ databases">
        <title>Acute promotion of culturable opportunistic pathogens and persistent increase of antibiotic resistance following antibiotic exposure in mouse gut microbiota.</title>
        <authorList>
            <person name="Li L."/>
            <person name="Wang B."/>
            <person name="Sun Y."/>
            <person name="Wang M."/>
            <person name="Xu H."/>
        </authorList>
    </citation>
    <scope>NUCLEOTIDE SEQUENCE [LARGE SCALE GENOMIC DNA]</scope>
    <source>
        <strain evidence="5 6">CRI2_2</strain>
    </source>
</reference>
<dbReference type="InterPro" id="IPR012706">
    <property type="entry name" value="Rib_alpha_Esp_rpt"/>
</dbReference>
<dbReference type="NCBIfam" id="TIGR01168">
    <property type="entry name" value="YSIRK_signal"/>
    <property type="match status" value="1"/>
</dbReference>
<dbReference type="InterPro" id="IPR044055">
    <property type="entry name" value="RibLong"/>
</dbReference>